<keyword evidence="16" id="KW-1185">Reference proteome</keyword>
<evidence type="ECO:0000313" key="16">
    <source>
        <dbReference type="Proteomes" id="UP000190037"/>
    </source>
</evidence>
<evidence type="ECO:0000256" key="13">
    <source>
        <dbReference type="RuleBase" id="RU003694"/>
    </source>
</evidence>
<dbReference type="InterPro" id="IPR020841">
    <property type="entry name" value="PKS_Beta-ketoAc_synthase_dom"/>
</dbReference>
<keyword evidence="5" id="KW-0963">Cytoplasm</keyword>
<dbReference type="InterPro" id="IPR000794">
    <property type="entry name" value="Beta-ketoacyl_synthase"/>
</dbReference>
<comment type="catalytic activity">
    <reaction evidence="12">
        <text>a fatty acyl-[ACP] + malonyl-[ACP] + H(+) = a 3-oxoacyl-[ACP] + holo-[ACP] + CO2</text>
        <dbReference type="Rhea" id="RHEA:22836"/>
        <dbReference type="Rhea" id="RHEA-COMP:9623"/>
        <dbReference type="Rhea" id="RHEA-COMP:9685"/>
        <dbReference type="Rhea" id="RHEA-COMP:9916"/>
        <dbReference type="Rhea" id="RHEA-COMP:14125"/>
        <dbReference type="ChEBI" id="CHEBI:15378"/>
        <dbReference type="ChEBI" id="CHEBI:16526"/>
        <dbReference type="ChEBI" id="CHEBI:64479"/>
        <dbReference type="ChEBI" id="CHEBI:78449"/>
        <dbReference type="ChEBI" id="CHEBI:78776"/>
        <dbReference type="ChEBI" id="CHEBI:138651"/>
        <dbReference type="EC" id="2.3.1.41"/>
    </reaction>
    <physiologicalReaction direction="left-to-right" evidence="12">
        <dbReference type="Rhea" id="RHEA:22837"/>
    </physiologicalReaction>
</comment>
<protein>
    <recommendedName>
        <fullName evidence="8">3-oxoacyl-[acyl-carrier-protein] synthase 1</fullName>
        <ecNumber evidence="4">2.3.1.41</ecNumber>
    </recommendedName>
    <alternativeName>
        <fullName evidence="9">3-oxoacyl-[acyl-carrier-protein] synthase I</fullName>
    </alternativeName>
    <alternativeName>
        <fullName evidence="10">Beta-ketoacyl-ACP synthase I</fullName>
    </alternativeName>
</protein>
<comment type="similarity">
    <text evidence="2 13">Belongs to the thiolase-like superfamily. Beta-ketoacyl-ACP synthases family.</text>
</comment>
<dbReference type="EC" id="2.3.1.41" evidence="4"/>
<dbReference type="Pfam" id="PF00109">
    <property type="entry name" value="ketoacyl-synt"/>
    <property type="match status" value="1"/>
</dbReference>
<evidence type="ECO:0000256" key="10">
    <source>
        <dbReference type="ARBA" id="ARBA00042143"/>
    </source>
</evidence>
<dbReference type="GO" id="GO:0005829">
    <property type="term" value="C:cytosol"/>
    <property type="evidence" value="ECO:0007669"/>
    <property type="project" value="TreeGrafter"/>
</dbReference>
<organism evidence="15 16">
    <name type="scientific">Embleya scabrispora</name>
    <dbReference type="NCBI Taxonomy" id="159449"/>
    <lineage>
        <taxon>Bacteria</taxon>
        <taxon>Bacillati</taxon>
        <taxon>Actinomycetota</taxon>
        <taxon>Actinomycetes</taxon>
        <taxon>Kitasatosporales</taxon>
        <taxon>Streptomycetaceae</taxon>
        <taxon>Embleya</taxon>
    </lineage>
</organism>
<evidence type="ECO:0000256" key="3">
    <source>
        <dbReference type="ARBA" id="ARBA00011738"/>
    </source>
</evidence>
<comment type="subunit">
    <text evidence="3">Homodimer.</text>
</comment>
<dbReference type="PANTHER" id="PTHR11712:SF306">
    <property type="entry name" value="3-OXOACYL-[ACYL-CARRIER-PROTEIN] SYNTHASE 1"/>
    <property type="match status" value="1"/>
</dbReference>
<dbReference type="Pfam" id="PF02801">
    <property type="entry name" value="Ketoacyl-synt_C"/>
    <property type="match status" value="1"/>
</dbReference>
<evidence type="ECO:0000256" key="8">
    <source>
        <dbReference type="ARBA" id="ARBA00039450"/>
    </source>
</evidence>
<gene>
    <name evidence="15" type="ORF">B4N89_12355</name>
</gene>
<evidence type="ECO:0000259" key="14">
    <source>
        <dbReference type="PROSITE" id="PS52004"/>
    </source>
</evidence>
<comment type="caution">
    <text evidence="15">The sequence shown here is derived from an EMBL/GenBank/DDBJ whole genome shotgun (WGS) entry which is preliminary data.</text>
</comment>
<dbReference type="SMART" id="SM00825">
    <property type="entry name" value="PKS_KS"/>
    <property type="match status" value="1"/>
</dbReference>
<evidence type="ECO:0000256" key="12">
    <source>
        <dbReference type="ARBA" id="ARBA00048506"/>
    </source>
</evidence>
<dbReference type="GO" id="GO:0004315">
    <property type="term" value="F:3-oxoacyl-[acyl-carrier-protein] synthase activity"/>
    <property type="evidence" value="ECO:0007669"/>
    <property type="project" value="UniProtKB-EC"/>
</dbReference>
<dbReference type="STRING" id="159449.B4N89_12355"/>
<dbReference type="GO" id="GO:0006633">
    <property type="term" value="P:fatty acid biosynthetic process"/>
    <property type="evidence" value="ECO:0007669"/>
    <property type="project" value="TreeGrafter"/>
</dbReference>
<dbReference type="RefSeq" id="WP_078975912.1">
    <property type="nucleotide sequence ID" value="NZ_MWQN01000001.1"/>
</dbReference>
<proteinExistence type="inferred from homology"/>
<feature type="domain" description="Ketosynthase family 3 (KS3)" evidence="14">
    <location>
        <begin position="18"/>
        <end position="417"/>
    </location>
</feature>
<dbReference type="Gene3D" id="3.40.47.10">
    <property type="match status" value="2"/>
</dbReference>
<name>A0A1T3NY64_9ACTN</name>
<dbReference type="OrthoDB" id="9808669at2"/>
<dbReference type="SUPFAM" id="SSF53901">
    <property type="entry name" value="Thiolase-like"/>
    <property type="match status" value="2"/>
</dbReference>
<comment type="subcellular location">
    <subcellularLocation>
        <location evidence="1">Cytoplasm</location>
    </subcellularLocation>
</comment>
<dbReference type="AlphaFoldDB" id="A0A1T3NY64"/>
<dbReference type="InterPro" id="IPR014030">
    <property type="entry name" value="Ketoacyl_synth_N"/>
</dbReference>
<dbReference type="CDD" id="cd00834">
    <property type="entry name" value="KAS_I_II"/>
    <property type="match status" value="1"/>
</dbReference>
<keyword evidence="7" id="KW-0012">Acyltransferase</keyword>
<sequence>MSTAQSPPAPPARAPANRRRAVLTGLGAISSIGTGVEELTAALRAGRSGAGPITRFDTTGFGHNTACEVREFEPERWIRNVPLDDMGRAGQFAVAAARMAVVDAGLSEADLRERQALISVGTTDGESHDIGLLVEQELAAGDPEAMDPVLSRRINAGRLSTVIARELRMPNVEATTITTACAAGNYSIGYGLDAIRSGEVDIALCGGADAVCRKAYLTFKRFGALTPDVVRPFDKNRQGILTSEGAGILVLESLESALARDAHIYAEVLGYGLSCDANHATAPDRVGIARGIRLALDDAGVKKEEIDFISAHGTGTKANDRTESAAILDVYGDAPPRTVALKSMLGHAMGAASALGAIACSLAIEHGFIPPTIHHRETDPACPLDVVPNHAIDADVRLVQNNSSAFAGNNAILILGTYGE</sequence>
<evidence type="ECO:0000256" key="4">
    <source>
        <dbReference type="ARBA" id="ARBA00013191"/>
    </source>
</evidence>
<evidence type="ECO:0000256" key="11">
    <source>
        <dbReference type="ARBA" id="ARBA00048121"/>
    </source>
</evidence>
<keyword evidence="6 13" id="KW-0808">Transferase</keyword>
<evidence type="ECO:0000256" key="5">
    <source>
        <dbReference type="ARBA" id="ARBA00022490"/>
    </source>
</evidence>
<evidence type="ECO:0000256" key="1">
    <source>
        <dbReference type="ARBA" id="ARBA00004496"/>
    </source>
</evidence>
<dbReference type="PANTHER" id="PTHR11712">
    <property type="entry name" value="POLYKETIDE SYNTHASE-RELATED"/>
    <property type="match status" value="1"/>
</dbReference>
<dbReference type="InterPro" id="IPR014031">
    <property type="entry name" value="Ketoacyl_synth_C"/>
</dbReference>
<evidence type="ECO:0000256" key="9">
    <source>
        <dbReference type="ARBA" id="ARBA00041620"/>
    </source>
</evidence>
<accession>A0A1T3NY64</accession>
<evidence type="ECO:0000313" key="15">
    <source>
        <dbReference type="EMBL" id="OPC81632.1"/>
    </source>
</evidence>
<evidence type="ECO:0000256" key="2">
    <source>
        <dbReference type="ARBA" id="ARBA00008467"/>
    </source>
</evidence>
<evidence type="ECO:0000256" key="6">
    <source>
        <dbReference type="ARBA" id="ARBA00022679"/>
    </source>
</evidence>
<evidence type="ECO:0000256" key="7">
    <source>
        <dbReference type="ARBA" id="ARBA00023315"/>
    </source>
</evidence>
<dbReference type="EMBL" id="MWQN01000001">
    <property type="protein sequence ID" value="OPC81632.1"/>
    <property type="molecule type" value="Genomic_DNA"/>
</dbReference>
<dbReference type="PROSITE" id="PS52004">
    <property type="entry name" value="KS3_2"/>
    <property type="match status" value="1"/>
</dbReference>
<comment type="catalytic activity">
    <reaction evidence="11">
        <text>(3Z)-decenoyl-[ACP] + malonyl-[ACP] + H(+) = 3-oxo-(5Z)-dodecenoyl-[ACP] + holo-[ACP] + CO2</text>
        <dbReference type="Rhea" id="RHEA:54940"/>
        <dbReference type="Rhea" id="RHEA-COMP:9623"/>
        <dbReference type="Rhea" id="RHEA-COMP:9685"/>
        <dbReference type="Rhea" id="RHEA-COMP:9927"/>
        <dbReference type="Rhea" id="RHEA-COMP:14042"/>
        <dbReference type="ChEBI" id="CHEBI:15378"/>
        <dbReference type="ChEBI" id="CHEBI:16526"/>
        <dbReference type="ChEBI" id="CHEBI:64479"/>
        <dbReference type="ChEBI" id="CHEBI:78449"/>
        <dbReference type="ChEBI" id="CHEBI:78798"/>
        <dbReference type="ChEBI" id="CHEBI:138410"/>
    </reaction>
    <physiologicalReaction direction="left-to-right" evidence="11">
        <dbReference type="Rhea" id="RHEA:54941"/>
    </physiologicalReaction>
</comment>
<dbReference type="InterPro" id="IPR016039">
    <property type="entry name" value="Thiolase-like"/>
</dbReference>
<reference evidence="15 16" key="1">
    <citation type="submission" date="2017-03" db="EMBL/GenBank/DDBJ databases">
        <title>Draft genome sequence of Streptomyces scabrisporus NF3, endophyte isolated from Amphipterygium adstringens.</title>
        <authorList>
            <person name="Vazquez M."/>
            <person name="Ceapa C.D."/>
            <person name="Rodriguez Luna D."/>
            <person name="Sanchez Esquivel S."/>
        </authorList>
    </citation>
    <scope>NUCLEOTIDE SEQUENCE [LARGE SCALE GENOMIC DNA]</scope>
    <source>
        <strain evidence="15 16">NF3</strain>
    </source>
</reference>
<dbReference type="Proteomes" id="UP000190037">
    <property type="component" value="Unassembled WGS sequence"/>
</dbReference>